<proteinExistence type="predicted"/>
<dbReference type="EMBL" id="QYRT01000033">
    <property type="protein sequence ID" value="TIH33670.1"/>
    <property type="molecule type" value="Genomic_DNA"/>
</dbReference>
<dbReference type="AlphaFoldDB" id="A0A4T2BR09"/>
<evidence type="ECO:0000313" key="1">
    <source>
        <dbReference type="EMBL" id="TIH33670.1"/>
    </source>
</evidence>
<comment type="caution">
    <text evidence="1">The sequence shown here is derived from an EMBL/GenBank/DDBJ whole genome shotgun (WGS) entry which is preliminary data.</text>
</comment>
<sequence>MQASVTFTQSLTMLPDFMKRTDATLQGQDATLQGQDATLQDVVKTQRKIAYQVGPNGGGSLNDSVTKAVLELAELKDGQGLIREDVSVVKSDIGHVKRQAIALKKTTTDTAAKLTEHIELSATNRIIDKKD</sequence>
<keyword evidence="2" id="KW-1185">Reference proteome</keyword>
<accession>A0A4T2BR09</accession>
<evidence type="ECO:0000313" key="2">
    <source>
        <dbReference type="Proteomes" id="UP000306192"/>
    </source>
</evidence>
<name>A0A4T2BR09_9MICO</name>
<protein>
    <submittedName>
        <fullName evidence="1">Uncharacterized protein</fullName>
    </submittedName>
</protein>
<organism evidence="1 2">
    <name type="scientific">Subtercola vilae</name>
    <dbReference type="NCBI Taxonomy" id="2056433"/>
    <lineage>
        <taxon>Bacteria</taxon>
        <taxon>Bacillati</taxon>
        <taxon>Actinomycetota</taxon>
        <taxon>Actinomycetes</taxon>
        <taxon>Micrococcales</taxon>
        <taxon>Microbacteriaceae</taxon>
        <taxon>Subtercola</taxon>
    </lineage>
</organism>
<reference evidence="1 2" key="1">
    <citation type="journal article" date="2019" name="Microorganisms">
        <title>Systematic Affiliation and Genome Analysis of Subtercola vilae DB165(T) with Particular Emphasis on Cold Adaptation of an Isolate from a High-Altitude Cold Volcano Lake.</title>
        <authorList>
            <person name="Villalobos A.S."/>
            <person name="Wiese J."/>
            <person name="Imhoff J.F."/>
            <person name="Dorador C."/>
            <person name="Keller A."/>
            <person name="Hentschel U."/>
        </authorList>
    </citation>
    <scope>NUCLEOTIDE SEQUENCE [LARGE SCALE GENOMIC DNA]</scope>
    <source>
        <strain evidence="1 2">DB165</strain>
    </source>
</reference>
<dbReference type="Proteomes" id="UP000306192">
    <property type="component" value="Unassembled WGS sequence"/>
</dbReference>
<gene>
    <name evidence="1" type="ORF">D4765_14400</name>
</gene>